<dbReference type="AlphaFoldDB" id="A0A1F7K5Q1"/>
<reference evidence="1 2" key="1">
    <citation type="journal article" date="2016" name="Nat. Commun.">
        <title>Thousands of microbial genomes shed light on interconnected biogeochemical processes in an aquifer system.</title>
        <authorList>
            <person name="Anantharaman K."/>
            <person name="Brown C.T."/>
            <person name="Hug L.A."/>
            <person name="Sharon I."/>
            <person name="Castelle C.J."/>
            <person name="Probst A.J."/>
            <person name="Thomas B.C."/>
            <person name="Singh A."/>
            <person name="Wilkins M.J."/>
            <person name="Karaoz U."/>
            <person name="Brodie E.L."/>
            <person name="Williams K.H."/>
            <person name="Hubbard S.S."/>
            <person name="Banfield J.F."/>
        </authorList>
    </citation>
    <scope>NUCLEOTIDE SEQUENCE [LARGE SCALE GENOMIC DNA]</scope>
</reference>
<dbReference type="Pfam" id="PF01503">
    <property type="entry name" value="PRA-PH"/>
    <property type="match status" value="1"/>
</dbReference>
<evidence type="ECO:0000313" key="2">
    <source>
        <dbReference type="Proteomes" id="UP000178450"/>
    </source>
</evidence>
<dbReference type="Proteomes" id="UP000178450">
    <property type="component" value="Unassembled WGS sequence"/>
</dbReference>
<organism evidence="1 2">
    <name type="scientific">Candidatus Roizmanbacteria bacterium RIFOXYA1_FULL_41_12</name>
    <dbReference type="NCBI Taxonomy" id="1802082"/>
    <lineage>
        <taxon>Bacteria</taxon>
        <taxon>Candidatus Roizmaniibacteriota</taxon>
    </lineage>
</organism>
<accession>A0A1F7K5Q1</accession>
<evidence type="ECO:0000313" key="1">
    <source>
        <dbReference type="EMBL" id="OGK63178.1"/>
    </source>
</evidence>
<proteinExistence type="predicted"/>
<name>A0A1F7K5Q1_9BACT</name>
<comment type="caution">
    <text evidence="1">The sequence shown here is derived from an EMBL/GenBank/DDBJ whole genome shotgun (WGS) entry which is preliminary data.</text>
</comment>
<gene>
    <name evidence="1" type="ORF">A2209_02905</name>
</gene>
<dbReference type="CDD" id="cd11532">
    <property type="entry name" value="NTP-PPase_COG4997"/>
    <property type="match status" value="1"/>
</dbReference>
<sequence>MQLNKLVRDKIARIIKKQGRVPVTHVADDQEYYHKLKAKLQEEVEEFVKSNHIDELADLLEVIYAICEYKGISREDLNDRRRKKNEERGKFLDRIILDSVEN</sequence>
<dbReference type="SUPFAM" id="SSF101386">
    <property type="entry name" value="all-alpha NTP pyrophosphatases"/>
    <property type="match status" value="1"/>
</dbReference>
<evidence type="ECO:0008006" key="3">
    <source>
        <dbReference type="Google" id="ProtNLM"/>
    </source>
</evidence>
<protein>
    <recommendedName>
        <fullName evidence="3">Phosphoribosyl-ATP pyrophosphohydrolase</fullName>
    </recommendedName>
</protein>
<dbReference type="InterPro" id="IPR038735">
    <property type="entry name" value="MSMEG_1276-like_NTP-PPase_dom"/>
</dbReference>
<dbReference type="EMBL" id="MGBG01000023">
    <property type="protein sequence ID" value="OGK63178.1"/>
    <property type="molecule type" value="Genomic_DNA"/>
</dbReference>
<dbReference type="InterPro" id="IPR021130">
    <property type="entry name" value="PRib-ATP_PPHydrolase-like"/>
</dbReference>